<comment type="domain">
    <text evidence="5">Consists of three domains, a large central CORE domain and two small peripheral domains, NMPbind and LID, which undergo movements during catalysis. The LID domain closes over the site of phosphoryl transfer upon ATP binding. Assembling and dissambling the active center during each catalytic cycle provides an effective means to prevent ATP hydrolysis.</text>
</comment>
<dbReference type="NCBIfam" id="NF011105">
    <property type="entry name" value="PRK14532.1"/>
    <property type="match status" value="1"/>
</dbReference>
<comment type="catalytic activity">
    <reaction evidence="5 7">
        <text>AMP + ATP = 2 ADP</text>
        <dbReference type="Rhea" id="RHEA:12973"/>
        <dbReference type="ChEBI" id="CHEBI:30616"/>
        <dbReference type="ChEBI" id="CHEBI:456215"/>
        <dbReference type="ChEBI" id="CHEBI:456216"/>
        <dbReference type="EC" id="2.7.4.3"/>
    </reaction>
</comment>
<feature type="binding site" evidence="5">
    <location>
        <position position="144"/>
    </location>
    <ligand>
        <name>AMP</name>
        <dbReference type="ChEBI" id="CHEBI:456215"/>
    </ligand>
</feature>
<gene>
    <name evidence="8" type="primary">adk_1</name>
    <name evidence="5" type="synonym">adk</name>
    <name evidence="8" type="ORF">UC8_15270</name>
</gene>
<feature type="binding site" evidence="5">
    <location>
        <position position="31"/>
    </location>
    <ligand>
        <name>AMP</name>
        <dbReference type="ChEBI" id="CHEBI:456215"/>
    </ligand>
</feature>
<accession>A0A5B9QNR1</accession>
<dbReference type="InterPro" id="IPR027417">
    <property type="entry name" value="P-loop_NTPase"/>
</dbReference>
<evidence type="ECO:0000256" key="2">
    <source>
        <dbReference type="ARBA" id="ARBA00022727"/>
    </source>
</evidence>
<dbReference type="OrthoDB" id="9805030at2"/>
<dbReference type="RefSeq" id="WP_068136934.1">
    <property type="nucleotide sequence ID" value="NZ_CP042914.1"/>
</dbReference>
<evidence type="ECO:0000256" key="3">
    <source>
        <dbReference type="ARBA" id="ARBA00022741"/>
    </source>
</evidence>
<dbReference type="GO" id="GO:0005524">
    <property type="term" value="F:ATP binding"/>
    <property type="evidence" value="ECO:0007669"/>
    <property type="project" value="UniProtKB-UniRule"/>
</dbReference>
<dbReference type="Gene3D" id="3.40.50.300">
    <property type="entry name" value="P-loop containing nucleotide triphosphate hydrolases"/>
    <property type="match status" value="1"/>
</dbReference>
<dbReference type="AlphaFoldDB" id="A0A5B9QNR1"/>
<keyword evidence="9" id="KW-1185">Reference proteome</keyword>
<proteinExistence type="inferred from homology"/>
<organism evidence="8 9">
    <name type="scientific">Roseimaritima ulvae</name>
    <dbReference type="NCBI Taxonomy" id="980254"/>
    <lineage>
        <taxon>Bacteria</taxon>
        <taxon>Pseudomonadati</taxon>
        <taxon>Planctomycetota</taxon>
        <taxon>Planctomycetia</taxon>
        <taxon>Pirellulales</taxon>
        <taxon>Pirellulaceae</taxon>
        <taxon>Roseimaritima</taxon>
    </lineage>
</organism>
<dbReference type="HAMAP" id="MF_00235">
    <property type="entry name" value="Adenylate_kinase_Adk"/>
    <property type="match status" value="1"/>
</dbReference>
<dbReference type="GO" id="GO:0044209">
    <property type="term" value="P:AMP salvage"/>
    <property type="evidence" value="ECO:0007669"/>
    <property type="project" value="UniProtKB-UniRule"/>
</dbReference>
<keyword evidence="2 5" id="KW-0545">Nucleotide biosynthesis</keyword>
<protein>
    <recommendedName>
        <fullName evidence="5 7">Adenylate kinase</fullName>
        <shortName evidence="5">AK</shortName>
        <ecNumber evidence="5 7">2.7.4.3</ecNumber>
    </recommendedName>
    <alternativeName>
        <fullName evidence="5">ATP-AMP transphosphorylase</fullName>
    </alternativeName>
    <alternativeName>
        <fullName evidence="5">ATP:AMP phosphotransferase</fullName>
    </alternativeName>
    <alternativeName>
        <fullName evidence="5">Adenylate monophosphate kinase</fullName>
    </alternativeName>
</protein>
<dbReference type="GO" id="GO:0004017">
    <property type="term" value="F:AMP kinase activity"/>
    <property type="evidence" value="ECO:0007669"/>
    <property type="project" value="UniProtKB-UniRule"/>
</dbReference>
<dbReference type="GO" id="GO:0005737">
    <property type="term" value="C:cytoplasm"/>
    <property type="evidence" value="ECO:0007669"/>
    <property type="project" value="UniProtKB-SubCell"/>
</dbReference>
<dbReference type="PANTHER" id="PTHR23359">
    <property type="entry name" value="NUCLEOTIDE KINASE"/>
    <property type="match status" value="1"/>
</dbReference>
<evidence type="ECO:0000256" key="7">
    <source>
        <dbReference type="RuleBase" id="RU003331"/>
    </source>
</evidence>
<comment type="pathway">
    <text evidence="5">Purine metabolism; AMP biosynthesis via salvage pathway; AMP from ADP: step 1/1.</text>
</comment>
<dbReference type="InterPro" id="IPR000850">
    <property type="entry name" value="Adenylat/UMP-CMP_kin"/>
</dbReference>
<feature type="binding site" evidence="5">
    <location>
        <position position="127"/>
    </location>
    <ligand>
        <name>ATP</name>
        <dbReference type="ChEBI" id="CHEBI:30616"/>
    </ligand>
</feature>
<feature type="binding site" evidence="5">
    <location>
        <position position="36"/>
    </location>
    <ligand>
        <name>AMP</name>
        <dbReference type="ChEBI" id="CHEBI:456215"/>
    </ligand>
</feature>
<comment type="function">
    <text evidence="5">Catalyzes the reversible transfer of the terminal phosphate group between ATP and AMP. Plays an important role in cellular energy homeostasis and in adenine nucleotide metabolism.</text>
</comment>
<keyword evidence="3 5" id="KW-0547">Nucleotide-binding</keyword>
<feature type="binding site" evidence="5">
    <location>
        <begin position="10"/>
        <end position="15"/>
    </location>
    <ligand>
        <name>ATP</name>
        <dbReference type="ChEBI" id="CHEBI:30616"/>
    </ligand>
</feature>
<evidence type="ECO:0000313" key="9">
    <source>
        <dbReference type="Proteomes" id="UP000325286"/>
    </source>
</evidence>
<evidence type="ECO:0000256" key="4">
    <source>
        <dbReference type="ARBA" id="ARBA00022777"/>
    </source>
</evidence>
<dbReference type="UniPathway" id="UPA00588">
    <property type="reaction ID" value="UER00649"/>
</dbReference>
<evidence type="ECO:0000313" key="8">
    <source>
        <dbReference type="EMBL" id="QEG39532.1"/>
    </source>
</evidence>
<dbReference type="NCBIfam" id="NF011100">
    <property type="entry name" value="PRK14527.1"/>
    <property type="match status" value="1"/>
</dbReference>
<keyword evidence="5" id="KW-0963">Cytoplasm</keyword>
<evidence type="ECO:0000256" key="1">
    <source>
        <dbReference type="ARBA" id="ARBA00022679"/>
    </source>
</evidence>
<feature type="binding site" evidence="5">
    <location>
        <begin position="85"/>
        <end position="88"/>
    </location>
    <ligand>
        <name>AMP</name>
        <dbReference type="ChEBI" id="CHEBI:456215"/>
    </ligand>
</feature>
<keyword evidence="5 7" id="KW-0067">ATP-binding</keyword>
<dbReference type="PRINTS" id="PR00094">
    <property type="entry name" value="ADENYLTKNASE"/>
</dbReference>
<feature type="binding site" evidence="5">
    <location>
        <position position="172"/>
    </location>
    <ligand>
        <name>ATP</name>
        <dbReference type="ChEBI" id="CHEBI:30616"/>
    </ligand>
</feature>
<feature type="binding site" evidence="5">
    <location>
        <position position="133"/>
    </location>
    <ligand>
        <name>AMP</name>
        <dbReference type="ChEBI" id="CHEBI:456215"/>
    </ligand>
</feature>
<keyword evidence="4 5" id="KW-0418">Kinase</keyword>
<name>A0A5B9QNR1_9BACT</name>
<dbReference type="PROSITE" id="PS00113">
    <property type="entry name" value="ADENYLATE_KINASE"/>
    <property type="match status" value="1"/>
</dbReference>
<comment type="caution">
    <text evidence="5">Lacks conserved residue(s) required for the propagation of feature annotation.</text>
</comment>
<comment type="similarity">
    <text evidence="5 6">Belongs to the adenylate kinase family.</text>
</comment>
<feature type="region of interest" description="NMP" evidence="5">
    <location>
        <begin position="30"/>
        <end position="59"/>
    </location>
</feature>
<evidence type="ECO:0000256" key="6">
    <source>
        <dbReference type="RuleBase" id="RU003330"/>
    </source>
</evidence>
<sequence length="194" mass="22180">MRIVFIGPPGAGKGTQCKRLTERLSIPHLSTGDMLRATLEQQSALGRQIASFINHGMLAPDYLVMRIAKKRLLESDCKNGCLFDGFPRTIPQAQLLDEFLQSLGTQLDLVINLKCQQEELVKRMLKRAMIEFRADDTAETIASRLKVFRTMTEPLLEYYRHRGVLCDVDGMQTPDEVFEQIREMVSVRKHKRAE</sequence>
<dbReference type="EC" id="2.7.4.3" evidence="5 7"/>
<dbReference type="NCBIfam" id="NF011104">
    <property type="entry name" value="PRK14531.1"/>
    <property type="match status" value="1"/>
</dbReference>
<dbReference type="InterPro" id="IPR033690">
    <property type="entry name" value="Adenylat_kinase_CS"/>
</dbReference>
<dbReference type="Proteomes" id="UP000325286">
    <property type="component" value="Chromosome"/>
</dbReference>
<dbReference type="NCBIfam" id="NF001381">
    <property type="entry name" value="PRK00279.1-3"/>
    <property type="match status" value="1"/>
</dbReference>
<dbReference type="CDD" id="cd01428">
    <property type="entry name" value="ADK"/>
    <property type="match status" value="1"/>
</dbReference>
<comment type="subunit">
    <text evidence="5 7">Monomer.</text>
</comment>
<feature type="binding site" evidence="5">
    <location>
        <position position="92"/>
    </location>
    <ligand>
        <name>AMP</name>
        <dbReference type="ChEBI" id="CHEBI:456215"/>
    </ligand>
</feature>
<keyword evidence="1 5" id="KW-0808">Transferase</keyword>
<dbReference type="KEGG" id="rul:UC8_15270"/>
<evidence type="ECO:0000256" key="5">
    <source>
        <dbReference type="HAMAP-Rule" id="MF_00235"/>
    </source>
</evidence>
<comment type="subcellular location">
    <subcellularLocation>
        <location evidence="5 7">Cytoplasm</location>
    </subcellularLocation>
</comment>
<dbReference type="SUPFAM" id="SSF52540">
    <property type="entry name" value="P-loop containing nucleoside triphosphate hydrolases"/>
    <property type="match status" value="1"/>
</dbReference>
<dbReference type="EMBL" id="CP042914">
    <property type="protein sequence ID" value="QEG39532.1"/>
    <property type="molecule type" value="Genomic_DNA"/>
</dbReference>
<dbReference type="Pfam" id="PF00406">
    <property type="entry name" value="ADK"/>
    <property type="match status" value="1"/>
</dbReference>
<reference evidence="8 9" key="1">
    <citation type="submission" date="2019-08" db="EMBL/GenBank/DDBJ databases">
        <title>Deep-cultivation of Planctomycetes and their phenomic and genomic characterization uncovers novel biology.</title>
        <authorList>
            <person name="Wiegand S."/>
            <person name="Jogler M."/>
            <person name="Boedeker C."/>
            <person name="Pinto D."/>
            <person name="Vollmers J."/>
            <person name="Rivas-Marin E."/>
            <person name="Kohn T."/>
            <person name="Peeters S.H."/>
            <person name="Heuer A."/>
            <person name="Rast P."/>
            <person name="Oberbeckmann S."/>
            <person name="Bunk B."/>
            <person name="Jeske O."/>
            <person name="Meyerdierks A."/>
            <person name="Storesund J.E."/>
            <person name="Kallscheuer N."/>
            <person name="Luecker S."/>
            <person name="Lage O.M."/>
            <person name="Pohl T."/>
            <person name="Merkel B.J."/>
            <person name="Hornburger P."/>
            <person name="Mueller R.-W."/>
            <person name="Bruemmer F."/>
            <person name="Labrenz M."/>
            <person name="Spormann A.M."/>
            <person name="Op den Camp H."/>
            <person name="Overmann J."/>
            <person name="Amann R."/>
            <person name="Jetten M.S.M."/>
            <person name="Mascher T."/>
            <person name="Medema M.H."/>
            <person name="Devos D.P."/>
            <person name="Kaster A.-K."/>
            <person name="Ovreas L."/>
            <person name="Rohde M."/>
            <person name="Galperin M.Y."/>
            <person name="Jogler C."/>
        </authorList>
    </citation>
    <scope>NUCLEOTIDE SEQUENCE [LARGE SCALE GENOMIC DNA]</scope>
    <source>
        <strain evidence="8 9">UC8</strain>
    </source>
</reference>